<dbReference type="PRINTS" id="PR00455">
    <property type="entry name" value="HTHTETR"/>
</dbReference>
<evidence type="ECO:0000256" key="1">
    <source>
        <dbReference type="ARBA" id="ARBA00023015"/>
    </source>
</evidence>
<evidence type="ECO:0000313" key="6">
    <source>
        <dbReference type="EMBL" id="MFC0675143.1"/>
    </source>
</evidence>
<proteinExistence type="predicted"/>
<reference evidence="6 7" key="1">
    <citation type="submission" date="2024-09" db="EMBL/GenBank/DDBJ databases">
        <authorList>
            <person name="Sun Q."/>
            <person name="Mori K."/>
        </authorList>
    </citation>
    <scope>NUCLEOTIDE SEQUENCE [LARGE SCALE GENOMIC DNA]</scope>
    <source>
        <strain evidence="6 7">CICC 10874</strain>
    </source>
</reference>
<feature type="domain" description="HTH tetR-type" evidence="5">
    <location>
        <begin position="11"/>
        <end position="70"/>
    </location>
</feature>
<dbReference type="PROSITE" id="PS50977">
    <property type="entry name" value="HTH_TETR_2"/>
    <property type="match status" value="1"/>
</dbReference>
<accession>A0ABV6RGS3</accession>
<feature type="DNA-binding region" description="H-T-H motif" evidence="4">
    <location>
        <begin position="33"/>
        <end position="52"/>
    </location>
</feature>
<protein>
    <submittedName>
        <fullName evidence="6">TetR/AcrR family transcriptional regulator</fullName>
    </submittedName>
</protein>
<dbReference type="PANTHER" id="PTHR30055:SF234">
    <property type="entry name" value="HTH-TYPE TRANSCRIPTIONAL REGULATOR BETI"/>
    <property type="match status" value="1"/>
</dbReference>
<comment type="caution">
    <text evidence="6">The sequence shown here is derived from an EMBL/GenBank/DDBJ whole genome shotgun (WGS) entry which is preliminary data.</text>
</comment>
<dbReference type="InterPro" id="IPR050109">
    <property type="entry name" value="HTH-type_TetR-like_transc_reg"/>
</dbReference>
<name>A0ABV6RGS3_9MICO</name>
<keyword evidence="3" id="KW-0804">Transcription</keyword>
<evidence type="ECO:0000259" key="5">
    <source>
        <dbReference type="PROSITE" id="PS50977"/>
    </source>
</evidence>
<dbReference type="PANTHER" id="PTHR30055">
    <property type="entry name" value="HTH-TYPE TRANSCRIPTIONAL REGULATOR RUTR"/>
    <property type="match status" value="1"/>
</dbReference>
<keyword evidence="2 4" id="KW-0238">DNA-binding</keyword>
<evidence type="ECO:0000313" key="7">
    <source>
        <dbReference type="Proteomes" id="UP001589793"/>
    </source>
</evidence>
<keyword evidence="7" id="KW-1185">Reference proteome</keyword>
<dbReference type="SUPFAM" id="SSF46689">
    <property type="entry name" value="Homeodomain-like"/>
    <property type="match status" value="1"/>
</dbReference>
<dbReference type="InterPro" id="IPR009057">
    <property type="entry name" value="Homeodomain-like_sf"/>
</dbReference>
<organism evidence="6 7">
    <name type="scientific">Brachybacterium hainanense</name>
    <dbReference type="NCBI Taxonomy" id="1541174"/>
    <lineage>
        <taxon>Bacteria</taxon>
        <taxon>Bacillati</taxon>
        <taxon>Actinomycetota</taxon>
        <taxon>Actinomycetes</taxon>
        <taxon>Micrococcales</taxon>
        <taxon>Dermabacteraceae</taxon>
        <taxon>Brachybacterium</taxon>
    </lineage>
</organism>
<dbReference type="Pfam" id="PF00440">
    <property type="entry name" value="TetR_N"/>
    <property type="match status" value="1"/>
</dbReference>
<dbReference type="InterPro" id="IPR036271">
    <property type="entry name" value="Tet_transcr_reg_TetR-rel_C_sf"/>
</dbReference>
<dbReference type="PROSITE" id="PS01081">
    <property type="entry name" value="HTH_TETR_1"/>
    <property type="match status" value="1"/>
</dbReference>
<dbReference type="SUPFAM" id="SSF48498">
    <property type="entry name" value="Tetracyclin repressor-like, C-terminal domain"/>
    <property type="match status" value="1"/>
</dbReference>
<sequence>MARPVDPALRRARRLQIIDAGLTAFAEHGPGATTAQICSLAGIGSGTFFHHFPTKDALVLAILELGTQELREFFAGQRDAPSPRAALHAYADRIAEDLADPRAAGFILAVGAMTARAAVVAALDADQETTRQGLLMLLGRAQAAAEIRTDVPADRLAAWMMMLSEGLAAGVAGGYARAAEDLPLLHEQLDALLDGPGGPGVLRTPRTRRD</sequence>
<dbReference type="Gene3D" id="1.10.357.10">
    <property type="entry name" value="Tetracycline Repressor, domain 2"/>
    <property type="match status" value="1"/>
</dbReference>
<dbReference type="RefSeq" id="WP_376981900.1">
    <property type="nucleotide sequence ID" value="NZ_JBHLSV010000019.1"/>
</dbReference>
<evidence type="ECO:0000256" key="2">
    <source>
        <dbReference type="ARBA" id="ARBA00023125"/>
    </source>
</evidence>
<keyword evidence="1" id="KW-0805">Transcription regulation</keyword>
<dbReference type="InterPro" id="IPR001647">
    <property type="entry name" value="HTH_TetR"/>
</dbReference>
<dbReference type="Proteomes" id="UP001589793">
    <property type="component" value="Unassembled WGS sequence"/>
</dbReference>
<gene>
    <name evidence="6" type="ORF">ACFFF6_14360</name>
</gene>
<evidence type="ECO:0000256" key="3">
    <source>
        <dbReference type="ARBA" id="ARBA00023163"/>
    </source>
</evidence>
<dbReference type="InterPro" id="IPR023772">
    <property type="entry name" value="DNA-bd_HTH_TetR-type_CS"/>
</dbReference>
<dbReference type="EMBL" id="JBHLSV010000019">
    <property type="protein sequence ID" value="MFC0675143.1"/>
    <property type="molecule type" value="Genomic_DNA"/>
</dbReference>
<evidence type="ECO:0000256" key="4">
    <source>
        <dbReference type="PROSITE-ProRule" id="PRU00335"/>
    </source>
</evidence>